<name>A0A423H7F0_9PSED</name>
<sequence>MKIELPESIATYLAAEKNTDIKILERCFATDATVRDEGHTYKGLEAIKAWKQASQAEYQYSIEPLSSSQKGLTVTLLARLSGNFPGSPVELTYTFVLDDSKIASLEIR</sequence>
<dbReference type="RefSeq" id="WP_123425504.1">
    <property type="nucleotide sequence ID" value="NZ_MOBJ01000008.1"/>
</dbReference>
<gene>
    <name evidence="2" type="ORF">BK659_12795</name>
</gene>
<dbReference type="InterPro" id="IPR032710">
    <property type="entry name" value="NTF2-like_dom_sf"/>
</dbReference>
<comment type="caution">
    <text evidence="2">The sequence shown here is derived from an EMBL/GenBank/DDBJ whole genome shotgun (WGS) entry which is preliminary data.</text>
</comment>
<evidence type="ECO:0000313" key="3">
    <source>
        <dbReference type="Proteomes" id="UP000286071"/>
    </source>
</evidence>
<dbReference type="Gene3D" id="3.10.450.50">
    <property type="match status" value="1"/>
</dbReference>
<feature type="domain" description="SnoaL-like" evidence="1">
    <location>
        <begin position="11"/>
        <end position="102"/>
    </location>
</feature>
<dbReference type="SUPFAM" id="SSF54427">
    <property type="entry name" value="NTF2-like"/>
    <property type="match status" value="1"/>
</dbReference>
<dbReference type="OrthoDB" id="8684708at2"/>
<evidence type="ECO:0000259" key="1">
    <source>
        <dbReference type="Pfam" id="PF12680"/>
    </source>
</evidence>
<protein>
    <submittedName>
        <fullName evidence="2">Polyketide cyclase</fullName>
    </submittedName>
</protein>
<dbReference type="Proteomes" id="UP000286071">
    <property type="component" value="Unassembled WGS sequence"/>
</dbReference>
<dbReference type="AlphaFoldDB" id="A0A423H7F0"/>
<accession>A0A423H7F0</accession>
<proteinExistence type="predicted"/>
<organism evidence="2 3">
    <name type="scientific">Pseudomonas brassicacearum</name>
    <dbReference type="NCBI Taxonomy" id="930166"/>
    <lineage>
        <taxon>Bacteria</taxon>
        <taxon>Pseudomonadati</taxon>
        <taxon>Pseudomonadota</taxon>
        <taxon>Gammaproteobacteria</taxon>
        <taxon>Pseudomonadales</taxon>
        <taxon>Pseudomonadaceae</taxon>
        <taxon>Pseudomonas</taxon>
    </lineage>
</organism>
<evidence type="ECO:0000313" key="2">
    <source>
        <dbReference type="EMBL" id="RON09107.1"/>
    </source>
</evidence>
<dbReference type="InterPro" id="IPR037401">
    <property type="entry name" value="SnoaL-like"/>
</dbReference>
<dbReference type="EMBL" id="MOBJ01000008">
    <property type="protein sequence ID" value="RON09107.1"/>
    <property type="molecule type" value="Genomic_DNA"/>
</dbReference>
<dbReference type="Pfam" id="PF12680">
    <property type="entry name" value="SnoaL_2"/>
    <property type="match status" value="1"/>
</dbReference>
<reference evidence="2 3" key="1">
    <citation type="submission" date="2016-10" db="EMBL/GenBank/DDBJ databases">
        <title>Comparative genome analysis of multiple Pseudomonas spp. focuses on biocontrol and plant growth promoting traits.</title>
        <authorList>
            <person name="Tao X.-Y."/>
            <person name="Taylor C.G."/>
        </authorList>
    </citation>
    <scope>NUCLEOTIDE SEQUENCE [LARGE SCALE GENOMIC DNA]</scope>
    <source>
        <strain evidence="2 3">48H11</strain>
    </source>
</reference>